<keyword evidence="11" id="KW-0472">Membrane</keyword>
<evidence type="ECO:0000256" key="5">
    <source>
        <dbReference type="ARBA" id="ARBA00022692"/>
    </source>
</evidence>
<dbReference type="GO" id="GO:0005506">
    <property type="term" value="F:iron ion binding"/>
    <property type="evidence" value="ECO:0007669"/>
    <property type="project" value="InterPro"/>
</dbReference>
<dbReference type="Gene3D" id="1.10.630.10">
    <property type="entry name" value="Cytochrome P450"/>
    <property type="match status" value="2"/>
</dbReference>
<dbReference type="InterPro" id="IPR001128">
    <property type="entry name" value="Cyt_P450"/>
</dbReference>
<dbReference type="GO" id="GO:0016705">
    <property type="term" value="F:oxidoreductase activity, acting on paired donors, with incorporation or reduction of molecular oxygen"/>
    <property type="evidence" value="ECO:0007669"/>
    <property type="project" value="InterPro"/>
</dbReference>
<evidence type="ECO:0000256" key="7">
    <source>
        <dbReference type="ARBA" id="ARBA00022989"/>
    </source>
</evidence>
<name>A0A8K0N2X2_COCNU</name>
<sequence length="718" mass="82322">MGVIVLAWAAKVVEWVWWRPRRLERALLARGLRGTSYRFLYGDLKDNARLSMEARSKSIPLSHQIIPRVLPHLHQAVKQYGKMSFTWAGPEPRVSIMDPDMIREVLSNKSGHLDKPKQSPLHKLLFRGLAYYSGEKWARHRRIISPAFHLEKLKLMLPAFSTCCDELIKKWDGLVDSDGSCELDVWHEFISFTGDVISSTAFGSNFREGQRIFELQAKQAKLFVQAAQHLYIPGYRLLPTKINNQMKKIDQEVRGLLRSIIEKRLKAIDMGGATNNDLLGLLLESNKRYSQEGGSKIPGMTTEDVIEECRLFYFGGHETSAVLLTWTMIVLSMNSTWQARAREEVLQVFSENNPDFDGLNRLKIVNMILHEVLRLYPPGTTIIRKTYQEVELGGIIFPQGVQLVLPVLLAHHDPELWGEDAAEFNPERWDKHLGSQGYCELDVWPEFQDFTGDVISRAAFGSNFKEGQRIFQLQQEQMELVAQVAQNVYIPGYRFLPTKKNNRMHEIDREVRAHLGRMIEQRERAMRKAGATNDDLLGLLIESNLRYSQEQGGTKKNNTGMTKDDVIEECKLFYFAGHETTSVLLTWTVVVLGMHPSWQARAREEVLQIYGKNKPEYDGLSQLRIVTMILYEVLRLYPPGALILRKTYKEMKLGDFTFPPGVQLLLPLLFIHHDPQFWGDDATEFDPERFASGVSKASKIHGTFFPFGGGHSRKLFIF</sequence>
<keyword evidence="10" id="KW-0503">Monooxygenase</keyword>
<evidence type="ECO:0000313" key="13">
    <source>
        <dbReference type="Proteomes" id="UP000797356"/>
    </source>
</evidence>
<evidence type="ECO:0000256" key="8">
    <source>
        <dbReference type="ARBA" id="ARBA00023002"/>
    </source>
</evidence>
<evidence type="ECO:0000256" key="9">
    <source>
        <dbReference type="ARBA" id="ARBA00023004"/>
    </source>
</evidence>
<comment type="subcellular location">
    <subcellularLocation>
        <location evidence="2">Membrane</location>
        <topology evidence="2">Single-pass membrane protein</topology>
    </subcellularLocation>
</comment>
<dbReference type="OrthoDB" id="1470350at2759"/>
<dbReference type="Proteomes" id="UP000797356">
    <property type="component" value="Chromosome 6"/>
</dbReference>
<keyword evidence="13" id="KW-1185">Reference proteome</keyword>
<dbReference type="PRINTS" id="PR00464">
    <property type="entry name" value="EP450II"/>
</dbReference>
<evidence type="ECO:0000313" key="12">
    <source>
        <dbReference type="EMBL" id="KAG1346839.1"/>
    </source>
</evidence>
<dbReference type="InterPro" id="IPR050665">
    <property type="entry name" value="Cytochrome_P450_Monooxygen"/>
</dbReference>
<keyword evidence="4" id="KW-0349">Heme</keyword>
<dbReference type="GO" id="GO:0020037">
    <property type="term" value="F:heme binding"/>
    <property type="evidence" value="ECO:0007669"/>
    <property type="project" value="InterPro"/>
</dbReference>
<keyword evidence="9" id="KW-0408">Iron</keyword>
<comment type="similarity">
    <text evidence="3">Belongs to the cytochrome P450 family.</text>
</comment>
<evidence type="ECO:0000256" key="1">
    <source>
        <dbReference type="ARBA" id="ARBA00001971"/>
    </source>
</evidence>
<dbReference type="InterPro" id="IPR002402">
    <property type="entry name" value="Cyt_P450_E_grp-II"/>
</dbReference>
<keyword evidence="7" id="KW-1133">Transmembrane helix</keyword>
<dbReference type="PRINTS" id="PR00385">
    <property type="entry name" value="P450"/>
</dbReference>
<dbReference type="Pfam" id="PF00067">
    <property type="entry name" value="p450"/>
    <property type="match status" value="2"/>
</dbReference>
<dbReference type="PANTHER" id="PTHR24282:SF255">
    <property type="entry name" value="CYTOCHROME P450 72A11-RELATED"/>
    <property type="match status" value="1"/>
</dbReference>
<keyword evidence="8" id="KW-0560">Oxidoreductase</keyword>
<dbReference type="PANTHER" id="PTHR24282">
    <property type="entry name" value="CYTOCHROME P450 FAMILY MEMBER"/>
    <property type="match status" value="1"/>
</dbReference>
<dbReference type="GO" id="GO:0008202">
    <property type="term" value="P:steroid metabolic process"/>
    <property type="evidence" value="ECO:0007669"/>
    <property type="project" value="UniProtKB-ARBA"/>
</dbReference>
<dbReference type="GO" id="GO:0016020">
    <property type="term" value="C:membrane"/>
    <property type="evidence" value="ECO:0007669"/>
    <property type="project" value="UniProtKB-SubCell"/>
</dbReference>
<organism evidence="12 13">
    <name type="scientific">Cocos nucifera</name>
    <name type="common">Coconut palm</name>
    <dbReference type="NCBI Taxonomy" id="13894"/>
    <lineage>
        <taxon>Eukaryota</taxon>
        <taxon>Viridiplantae</taxon>
        <taxon>Streptophyta</taxon>
        <taxon>Embryophyta</taxon>
        <taxon>Tracheophyta</taxon>
        <taxon>Spermatophyta</taxon>
        <taxon>Magnoliopsida</taxon>
        <taxon>Liliopsida</taxon>
        <taxon>Arecaceae</taxon>
        <taxon>Arecoideae</taxon>
        <taxon>Cocoseae</taxon>
        <taxon>Attaleinae</taxon>
        <taxon>Cocos</taxon>
    </lineage>
</organism>
<dbReference type="SUPFAM" id="SSF48264">
    <property type="entry name" value="Cytochrome P450"/>
    <property type="match status" value="2"/>
</dbReference>
<dbReference type="FunFam" id="1.10.630.10:FF:000029">
    <property type="entry name" value="Cytochrome P450 734A1"/>
    <property type="match status" value="1"/>
</dbReference>
<dbReference type="AlphaFoldDB" id="A0A8K0N2X2"/>
<dbReference type="InterPro" id="IPR036396">
    <property type="entry name" value="Cyt_P450_sf"/>
</dbReference>
<gene>
    <name evidence="12" type="ORF">COCNU_06G006680</name>
</gene>
<evidence type="ECO:0000256" key="11">
    <source>
        <dbReference type="ARBA" id="ARBA00023136"/>
    </source>
</evidence>
<proteinExistence type="inferred from homology"/>
<reference evidence="12" key="1">
    <citation type="journal article" date="2017" name="Gigascience">
        <title>The genome draft of coconut (Cocos nucifera).</title>
        <authorList>
            <person name="Xiao Y."/>
            <person name="Xu P."/>
            <person name="Fan H."/>
            <person name="Baudouin L."/>
            <person name="Xia W."/>
            <person name="Bocs S."/>
            <person name="Xu J."/>
            <person name="Li Q."/>
            <person name="Guo A."/>
            <person name="Zhou L."/>
            <person name="Li J."/>
            <person name="Wu Y."/>
            <person name="Ma Z."/>
            <person name="Armero A."/>
            <person name="Issali A.E."/>
            <person name="Liu N."/>
            <person name="Peng M."/>
            <person name="Yang Y."/>
        </authorList>
    </citation>
    <scope>NUCLEOTIDE SEQUENCE</scope>
    <source>
        <tissue evidence="12">Spear leaf of Hainan Tall coconut</tissue>
    </source>
</reference>
<evidence type="ECO:0000256" key="4">
    <source>
        <dbReference type="ARBA" id="ARBA00022617"/>
    </source>
</evidence>
<evidence type="ECO:0000256" key="10">
    <source>
        <dbReference type="ARBA" id="ARBA00023033"/>
    </source>
</evidence>
<evidence type="ECO:0000256" key="3">
    <source>
        <dbReference type="ARBA" id="ARBA00010617"/>
    </source>
</evidence>
<accession>A0A8K0N2X2</accession>
<protein>
    <submittedName>
        <fullName evidence="12">Putative Cytochrome P450 72A15</fullName>
    </submittedName>
</protein>
<keyword evidence="5" id="KW-0812">Transmembrane</keyword>
<dbReference type="EMBL" id="CM017877">
    <property type="protein sequence ID" value="KAG1346839.1"/>
    <property type="molecule type" value="Genomic_DNA"/>
</dbReference>
<dbReference type="GO" id="GO:0004497">
    <property type="term" value="F:monooxygenase activity"/>
    <property type="evidence" value="ECO:0007669"/>
    <property type="project" value="UniProtKB-KW"/>
</dbReference>
<comment type="cofactor">
    <cofactor evidence="1">
        <name>heme</name>
        <dbReference type="ChEBI" id="CHEBI:30413"/>
    </cofactor>
</comment>
<evidence type="ECO:0000256" key="6">
    <source>
        <dbReference type="ARBA" id="ARBA00022723"/>
    </source>
</evidence>
<comment type="caution">
    <text evidence="12">The sequence shown here is derived from an EMBL/GenBank/DDBJ whole genome shotgun (WGS) entry which is preliminary data.</text>
</comment>
<keyword evidence="6" id="KW-0479">Metal-binding</keyword>
<evidence type="ECO:0000256" key="2">
    <source>
        <dbReference type="ARBA" id="ARBA00004167"/>
    </source>
</evidence>
<reference evidence="12" key="2">
    <citation type="submission" date="2019-07" db="EMBL/GenBank/DDBJ databases">
        <authorList>
            <person name="Yang Y."/>
            <person name="Bocs S."/>
            <person name="Baudouin L."/>
        </authorList>
    </citation>
    <scope>NUCLEOTIDE SEQUENCE</scope>
    <source>
        <tissue evidence="12">Spear leaf of Hainan Tall coconut</tissue>
    </source>
</reference>